<organism evidence="6 7">
    <name type="scientific">Pseudomicrostroma glucosiphilum</name>
    <dbReference type="NCBI Taxonomy" id="1684307"/>
    <lineage>
        <taxon>Eukaryota</taxon>
        <taxon>Fungi</taxon>
        <taxon>Dikarya</taxon>
        <taxon>Basidiomycota</taxon>
        <taxon>Ustilaginomycotina</taxon>
        <taxon>Exobasidiomycetes</taxon>
        <taxon>Microstromatales</taxon>
        <taxon>Microstromatales incertae sedis</taxon>
        <taxon>Pseudomicrostroma</taxon>
    </lineage>
</organism>
<feature type="compositionally biased region" description="Polar residues" evidence="4">
    <location>
        <begin position="1"/>
        <end position="21"/>
    </location>
</feature>
<feature type="region of interest" description="Disordered" evidence="4">
    <location>
        <begin position="211"/>
        <end position="267"/>
    </location>
</feature>
<evidence type="ECO:0000256" key="3">
    <source>
        <dbReference type="ARBA" id="ARBA00022833"/>
    </source>
</evidence>
<protein>
    <recommendedName>
        <fullName evidence="5">UBR-type domain-containing protein</fullName>
    </recommendedName>
</protein>
<feature type="domain" description="UBR-type" evidence="5">
    <location>
        <begin position="62"/>
        <end position="119"/>
    </location>
</feature>
<gene>
    <name evidence="6" type="ORF">BCV69DRAFT_279551</name>
</gene>
<evidence type="ECO:0000256" key="1">
    <source>
        <dbReference type="ARBA" id="ARBA00022723"/>
    </source>
</evidence>
<evidence type="ECO:0000313" key="6">
    <source>
        <dbReference type="EMBL" id="PWN23619.1"/>
    </source>
</evidence>
<feature type="region of interest" description="Disordered" evidence="4">
    <location>
        <begin position="527"/>
        <end position="561"/>
    </location>
</feature>
<keyword evidence="7" id="KW-1185">Reference proteome</keyword>
<dbReference type="OrthoDB" id="5795902at2759"/>
<dbReference type="PANTHER" id="PTHR13513">
    <property type="entry name" value="E3 UBIQUITIN-PROTEIN LIGASE UBR7"/>
    <property type="match status" value="1"/>
</dbReference>
<keyword evidence="1" id="KW-0479">Metal-binding</keyword>
<feature type="compositionally biased region" description="Polar residues" evidence="4">
    <location>
        <begin position="407"/>
        <end position="431"/>
    </location>
</feature>
<feature type="region of interest" description="Disordered" evidence="4">
    <location>
        <begin position="1"/>
        <end position="31"/>
    </location>
</feature>
<reference evidence="6 7" key="1">
    <citation type="journal article" date="2018" name="Mol. Biol. Evol.">
        <title>Broad Genomic Sampling Reveals a Smut Pathogenic Ancestry of the Fungal Clade Ustilaginomycotina.</title>
        <authorList>
            <person name="Kijpornyongpan T."/>
            <person name="Mondo S.J."/>
            <person name="Barry K."/>
            <person name="Sandor L."/>
            <person name="Lee J."/>
            <person name="Lipzen A."/>
            <person name="Pangilinan J."/>
            <person name="LaButti K."/>
            <person name="Hainaut M."/>
            <person name="Henrissat B."/>
            <person name="Grigoriev I.V."/>
            <person name="Spatafora J.W."/>
            <person name="Aime M.C."/>
        </authorList>
    </citation>
    <scope>NUCLEOTIDE SEQUENCE [LARGE SCALE GENOMIC DNA]</scope>
    <source>
        <strain evidence="6 7">MCA 4718</strain>
    </source>
</reference>
<dbReference type="STRING" id="1684307.A0A316UEH2"/>
<dbReference type="GO" id="GO:0008270">
    <property type="term" value="F:zinc ion binding"/>
    <property type="evidence" value="ECO:0007669"/>
    <property type="project" value="UniProtKB-KW"/>
</dbReference>
<dbReference type="SUPFAM" id="SSF57903">
    <property type="entry name" value="FYVE/PHD zinc finger"/>
    <property type="match status" value="1"/>
</dbReference>
<name>A0A316UEH2_9BASI</name>
<dbReference type="Pfam" id="PF02207">
    <property type="entry name" value="zf-UBR"/>
    <property type="match status" value="1"/>
</dbReference>
<dbReference type="InterPro" id="IPR040204">
    <property type="entry name" value="UBR7"/>
</dbReference>
<sequence>MADGSNRQQSPHTSSSRTFTRVPSATSLLPPSSAQGLTAADLLSHQALLESQAREAIPFSHTTCTYSNGYIRQPLWACKDCGGGGVCAGCSVGCHASHELVELFAKRGTRCDCGTLTLQRHVPAGLNADKVGESSSSALQPCNLRAAPLNFAPENDLNVYGKNHDGHFCYCEKGYTYDPMEEEETMFQCMVCEDWLHETCVSLRPKKGRRKAHLVGEGQAADSSSETKPPDAPIAVAPDPAAPFSGPSAISNDQEEQEGDDPPPLISHDSFDNVICDACLRKHPILQHYIGAPSWGTCLRLPSNGTKFTDLDTVGGNEIEVEADDGLRKYLILGLPVNTEYATGSNGQYSAAGAAGLKRELSPIVEGADDGDEEESRQVKRVKVEETPTTTQEPGAPSMSAEPGAAETTSKARSAEGQTSNPDVTSSTSSGCKLPPIHPLVEHLLSLPDPLASTTPHPNNPGNEQRSAYRIDVYLDEGSNEEGDLSDPLGTAFNEGGQMQGFRKEICRCPSCLEAFKDLPFLLEEEETYSPPASQSGLPAGVQGGDGDQDDDARSASSHSSTYDLGLDALNRLPRAQTLEAMEGYGRLRAALFEHLRPFAQSGKTVDEESIRRFFEEQRERDRQGR</sequence>
<dbReference type="Proteomes" id="UP000245942">
    <property type="component" value="Unassembled WGS sequence"/>
</dbReference>
<accession>A0A316UEH2</accession>
<evidence type="ECO:0000256" key="2">
    <source>
        <dbReference type="ARBA" id="ARBA00022771"/>
    </source>
</evidence>
<dbReference type="GO" id="GO:0061630">
    <property type="term" value="F:ubiquitin protein ligase activity"/>
    <property type="evidence" value="ECO:0007669"/>
    <property type="project" value="InterPro"/>
</dbReference>
<dbReference type="InterPro" id="IPR011011">
    <property type="entry name" value="Znf_FYVE_PHD"/>
</dbReference>
<evidence type="ECO:0000259" key="5">
    <source>
        <dbReference type="SMART" id="SM00396"/>
    </source>
</evidence>
<dbReference type="Gene3D" id="3.30.40.10">
    <property type="entry name" value="Zinc/RING finger domain, C3HC4 (zinc finger)"/>
    <property type="match status" value="1"/>
</dbReference>
<dbReference type="GeneID" id="37013029"/>
<feature type="region of interest" description="Disordered" evidence="4">
    <location>
        <begin position="365"/>
        <end position="436"/>
    </location>
</feature>
<feature type="compositionally biased region" description="Low complexity" evidence="4">
    <location>
        <begin position="233"/>
        <end position="243"/>
    </location>
</feature>
<dbReference type="InterPro" id="IPR013083">
    <property type="entry name" value="Znf_RING/FYVE/PHD"/>
</dbReference>
<dbReference type="InterPro" id="IPR003126">
    <property type="entry name" value="Znf_UBR"/>
</dbReference>
<dbReference type="PANTHER" id="PTHR13513:SF9">
    <property type="entry name" value="E3 UBIQUITIN-PROTEIN LIGASE UBR7-RELATED"/>
    <property type="match status" value="1"/>
</dbReference>
<feature type="compositionally biased region" description="Basic and acidic residues" evidence="4">
    <location>
        <begin position="376"/>
        <end position="386"/>
    </location>
</feature>
<dbReference type="AlphaFoldDB" id="A0A316UEH2"/>
<keyword evidence="2" id="KW-0863">Zinc-finger</keyword>
<dbReference type="RefSeq" id="XP_025350779.1">
    <property type="nucleotide sequence ID" value="XM_025491295.1"/>
</dbReference>
<dbReference type="SMART" id="SM00396">
    <property type="entry name" value="ZnF_UBR1"/>
    <property type="match status" value="1"/>
</dbReference>
<evidence type="ECO:0000256" key="4">
    <source>
        <dbReference type="SAM" id="MobiDB-lite"/>
    </source>
</evidence>
<keyword evidence="3" id="KW-0862">Zinc</keyword>
<proteinExistence type="predicted"/>
<evidence type="ECO:0000313" key="7">
    <source>
        <dbReference type="Proteomes" id="UP000245942"/>
    </source>
</evidence>
<dbReference type="GO" id="GO:0005737">
    <property type="term" value="C:cytoplasm"/>
    <property type="evidence" value="ECO:0007669"/>
    <property type="project" value="TreeGrafter"/>
</dbReference>
<dbReference type="EMBL" id="KZ819321">
    <property type="protein sequence ID" value="PWN23619.1"/>
    <property type="molecule type" value="Genomic_DNA"/>
</dbReference>